<dbReference type="OrthoDB" id="9768177at2"/>
<reference evidence="10 11" key="1">
    <citation type="submission" date="2019-08" db="EMBL/GenBank/DDBJ databases">
        <title>Seonamhaeicola sediminis sp. nov., isolated from marine sediment.</title>
        <authorList>
            <person name="Cao W.R."/>
        </authorList>
    </citation>
    <scope>NUCLEOTIDE SEQUENCE [LARGE SCALE GENOMIC DNA]</scope>
    <source>
        <strain evidence="10 11">B011</strain>
    </source>
</reference>
<keyword evidence="7 8" id="KW-0998">Cell outer membrane</keyword>
<dbReference type="InterPro" id="IPR012910">
    <property type="entry name" value="Plug_dom"/>
</dbReference>
<evidence type="ECO:0000256" key="5">
    <source>
        <dbReference type="ARBA" id="ARBA00022729"/>
    </source>
</evidence>
<dbReference type="InterPro" id="IPR039426">
    <property type="entry name" value="TonB-dep_rcpt-like"/>
</dbReference>
<dbReference type="GO" id="GO:0015344">
    <property type="term" value="F:siderophore uptake transmembrane transporter activity"/>
    <property type="evidence" value="ECO:0007669"/>
    <property type="project" value="TreeGrafter"/>
</dbReference>
<keyword evidence="6 8" id="KW-0472">Membrane</keyword>
<sequence length="1076" mass="118182">MSYLRHHMSYFSKFDIKLKLSLFVFAVSILPINASTIENDTDNTIKTNKPVQEITVSGTVSDASGPLPGVNIVVKGTSQGTQTDFDGNYSLSVDSNATLVFSFLGYKTKEVAVGGNAKVDVILEEDVAGLDEVVVVGYSTKKRGELTGSVSTIQSEAIEQSSSKDIAKSLAGRASGLIISDRGGYPGAGNGQPGNTDDDATTILIRGKSTLGNNAPLILIDGIPQASFSQLAPQDIASLTVLKDGAAAIYGSRAANGVILITTKRGKSGKPKINFSTSYNVSSFTRQPKLMSSAQWATYQNEIAGYEGNALPYSEADIAAYASGDDPINFPSTDWADLTFADSSPESRTSLSISGGTDKVKYFVSGDFQDQKGMYRSGALKFKQHQIRSNIDINLTDDFKLGVDISGRFGNTRQPGVDDNNIYKLIFNTVPIEVGRYPNGLPARGSDEGNPILTSSNESGFVKTISNNLQGRFSIDYNLNKLVDGLSVKGFAGVRRLNTDTKNWYSPWTYYELVGDEYEPRIGSNQRGTNRILRESFWKFDEQIYNIRLHYSNSFGDHSVSAFVGHERLNSNTRQFFAEKTGGFPNPATGELFQGNNDDRQLSSGQSSEFARQDYFGSFSYDFKKKYFIDFTIRHDGSSNFGPGKRFGTFPSVALSWELGKEAFLENVDWITSLKLRGSWSEMGNDRIGANQFLSLYNYGSTNLNTAFPNYYVFGDGGNFYNTYTLSRIANTDVTWETAEMKNVGLNFSLFDGRLNGDINYFFQDRSGILVNRSGNIPAFVGLQNSQIPPENIGATKNYGWEFELSWADQLNDNFSYNLGANFSQAKNEVISLPEGDNISPLMRQQGLPIDSYIMYRTNGVFRDQAQIDATDVKLGNPQPGDINYVDSNGDGAINAEDRVRVASSNIPQIQYGIYGGFNYKALSFNFLLQGQAEAETLVYFAETPGAVPEFVFNNRWTPNNTNAAFPRAFAPGDAQNAPISEGPATATNSGFQGADLWYQDASFLRLKEVEIGYTLSKDKIGLGDLKLFVRGFNLLTMFSDIYDLGLDPEATGYNSFRNATYTPLKTYTVGLNFSF</sequence>
<keyword evidence="11" id="KW-1185">Reference proteome</keyword>
<evidence type="ECO:0000313" key="10">
    <source>
        <dbReference type="EMBL" id="TYA92379.1"/>
    </source>
</evidence>
<name>A0A5D0J9Z1_9FLAO</name>
<organism evidence="10 11">
    <name type="scientific">Seonamhaeicola marinus</name>
    <dbReference type="NCBI Taxonomy" id="1912246"/>
    <lineage>
        <taxon>Bacteria</taxon>
        <taxon>Pseudomonadati</taxon>
        <taxon>Bacteroidota</taxon>
        <taxon>Flavobacteriia</taxon>
        <taxon>Flavobacteriales</taxon>
        <taxon>Flavobacteriaceae</taxon>
    </lineage>
</organism>
<evidence type="ECO:0000256" key="1">
    <source>
        <dbReference type="ARBA" id="ARBA00004571"/>
    </source>
</evidence>
<dbReference type="PANTHER" id="PTHR30069:SF29">
    <property type="entry name" value="HEMOGLOBIN AND HEMOGLOBIN-HAPTOGLOBIN-BINDING PROTEIN 1-RELATED"/>
    <property type="match status" value="1"/>
</dbReference>
<accession>A0A5D0J9Z1</accession>
<dbReference type="SUPFAM" id="SSF49464">
    <property type="entry name" value="Carboxypeptidase regulatory domain-like"/>
    <property type="match status" value="1"/>
</dbReference>
<comment type="subcellular location">
    <subcellularLocation>
        <location evidence="1 8">Cell outer membrane</location>
        <topology evidence="1 8">Multi-pass membrane protein</topology>
    </subcellularLocation>
</comment>
<dbReference type="InterPro" id="IPR023997">
    <property type="entry name" value="TonB-dep_OMP_SusC/RagA_CS"/>
</dbReference>
<dbReference type="Pfam" id="PF07715">
    <property type="entry name" value="Plug"/>
    <property type="match status" value="1"/>
</dbReference>
<evidence type="ECO:0000256" key="3">
    <source>
        <dbReference type="ARBA" id="ARBA00022452"/>
    </source>
</evidence>
<comment type="caution">
    <text evidence="10">The sequence shown here is derived from an EMBL/GenBank/DDBJ whole genome shotgun (WGS) entry which is preliminary data.</text>
</comment>
<evidence type="ECO:0000256" key="7">
    <source>
        <dbReference type="ARBA" id="ARBA00023237"/>
    </source>
</evidence>
<protein>
    <submittedName>
        <fullName evidence="10">TonB-dependent receptor</fullName>
    </submittedName>
</protein>
<dbReference type="Proteomes" id="UP000323930">
    <property type="component" value="Unassembled WGS sequence"/>
</dbReference>
<dbReference type="InterPro" id="IPR008969">
    <property type="entry name" value="CarboxyPept-like_regulatory"/>
</dbReference>
<keyword evidence="4 8" id="KW-0812">Transmembrane</keyword>
<evidence type="ECO:0000259" key="9">
    <source>
        <dbReference type="Pfam" id="PF07715"/>
    </source>
</evidence>
<dbReference type="InterPro" id="IPR037066">
    <property type="entry name" value="Plug_dom_sf"/>
</dbReference>
<dbReference type="NCBIfam" id="TIGR04057">
    <property type="entry name" value="SusC_RagA_signa"/>
    <property type="match status" value="1"/>
</dbReference>
<evidence type="ECO:0000256" key="8">
    <source>
        <dbReference type="PROSITE-ProRule" id="PRU01360"/>
    </source>
</evidence>
<evidence type="ECO:0000256" key="4">
    <source>
        <dbReference type="ARBA" id="ARBA00022692"/>
    </source>
</evidence>
<keyword evidence="3 8" id="KW-1134">Transmembrane beta strand</keyword>
<evidence type="ECO:0000256" key="2">
    <source>
        <dbReference type="ARBA" id="ARBA00022448"/>
    </source>
</evidence>
<proteinExistence type="inferred from homology"/>
<feature type="domain" description="TonB-dependent receptor plug" evidence="9">
    <location>
        <begin position="145"/>
        <end position="258"/>
    </location>
</feature>
<keyword evidence="2 8" id="KW-0813">Transport</keyword>
<dbReference type="GO" id="GO:0009279">
    <property type="term" value="C:cell outer membrane"/>
    <property type="evidence" value="ECO:0007669"/>
    <property type="project" value="UniProtKB-SubCell"/>
</dbReference>
<dbReference type="Gene3D" id="2.170.130.10">
    <property type="entry name" value="TonB-dependent receptor, plug domain"/>
    <property type="match status" value="1"/>
</dbReference>
<dbReference type="InterPro" id="IPR036942">
    <property type="entry name" value="Beta-barrel_TonB_sf"/>
</dbReference>
<dbReference type="Gene3D" id="2.40.170.20">
    <property type="entry name" value="TonB-dependent receptor, beta-barrel domain"/>
    <property type="match status" value="1"/>
</dbReference>
<dbReference type="PROSITE" id="PS52016">
    <property type="entry name" value="TONB_DEPENDENT_REC_3"/>
    <property type="match status" value="1"/>
</dbReference>
<dbReference type="Pfam" id="PF13715">
    <property type="entry name" value="CarbopepD_reg_2"/>
    <property type="match status" value="1"/>
</dbReference>
<dbReference type="Gene3D" id="2.60.40.1120">
    <property type="entry name" value="Carboxypeptidase-like, regulatory domain"/>
    <property type="match status" value="1"/>
</dbReference>
<keyword evidence="10" id="KW-0675">Receptor</keyword>
<dbReference type="EMBL" id="VSDQ01000163">
    <property type="protein sequence ID" value="TYA92379.1"/>
    <property type="molecule type" value="Genomic_DNA"/>
</dbReference>
<dbReference type="InterPro" id="IPR023996">
    <property type="entry name" value="TonB-dep_OMP_SusC/RagA"/>
</dbReference>
<evidence type="ECO:0000256" key="6">
    <source>
        <dbReference type="ARBA" id="ARBA00023136"/>
    </source>
</evidence>
<dbReference type="SUPFAM" id="SSF56935">
    <property type="entry name" value="Porins"/>
    <property type="match status" value="1"/>
</dbReference>
<evidence type="ECO:0000313" key="11">
    <source>
        <dbReference type="Proteomes" id="UP000323930"/>
    </source>
</evidence>
<dbReference type="PANTHER" id="PTHR30069">
    <property type="entry name" value="TONB-DEPENDENT OUTER MEMBRANE RECEPTOR"/>
    <property type="match status" value="1"/>
</dbReference>
<keyword evidence="5" id="KW-0732">Signal</keyword>
<gene>
    <name evidence="10" type="ORF">FUA24_01460</name>
</gene>
<dbReference type="NCBIfam" id="TIGR04056">
    <property type="entry name" value="OMP_RagA_SusC"/>
    <property type="match status" value="1"/>
</dbReference>
<dbReference type="GO" id="GO:0044718">
    <property type="term" value="P:siderophore transmembrane transport"/>
    <property type="evidence" value="ECO:0007669"/>
    <property type="project" value="TreeGrafter"/>
</dbReference>
<comment type="similarity">
    <text evidence="8">Belongs to the TonB-dependent receptor family.</text>
</comment>
<dbReference type="AlphaFoldDB" id="A0A5D0J9Z1"/>